<evidence type="ECO:0000313" key="4">
    <source>
        <dbReference type="EMBL" id="MCD9872113.1"/>
    </source>
</evidence>
<name>A0A9Q3Z3N6_9ACTN</name>
<dbReference type="PROSITE" id="PS51257">
    <property type="entry name" value="PROKAR_LIPOPROTEIN"/>
    <property type="match status" value="1"/>
</dbReference>
<dbReference type="AlphaFoldDB" id="A0A9Q3Z3N6"/>
<evidence type="ECO:0000256" key="2">
    <source>
        <dbReference type="SAM" id="Phobius"/>
    </source>
</evidence>
<keyword evidence="2" id="KW-0472">Membrane</keyword>
<evidence type="ECO:0000313" key="5">
    <source>
        <dbReference type="Proteomes" id="UP001108029"/>
    </source>
</evidence>
<protein>
    <recommendedName>
        <fullName evidence="6">Gram-positive cocci surface proteins LPxTG domain-containing protein</fullName>
    </recommendedName>
</protein>
<dbReference type="EMBL" id="JAJSBI010000001">
    <property type="protein sequence ID" value="MCD9872113.1"/>
    <property type="molecule type" value="Genomic_DNA"/>
</dbReference>
<keyword evidence="2" id="KW-0812">Transmembrane</keyword>
<feature type="chain" id="PRO_5040279234" description="Gram-positive cocci surface proteins LPxTG domain-containing protein" evidence="3">
    <location>
        <begin position="26"/>
        <end position="249"/>
    </location>
</feature>
<evidence type="ECO:0000256" key="1">
    <source>
        <dbReference type="SAM" id="MobiDB-lite"/>
    </source>
</evidence>
<feature type="transmembrane region" description="Helical" evidence="2">
    <location>
        <begin position="224"/>
        <end position="242"/>
    </location>
</feature>
<organism evidence="4 5">
    <name type="scientific">Streptomyces guryensis</name>
    <dbReference type="NCBI Taxonomy" id="2886947"/>
    <lineage>
        <taxon>Bacteria</taxon>
        <taxon>Bacillati</taxon>
        <taxon>Actinomycetota</taxon>
        <taxon>Actinomycetes</taxon>
        <taxon>Kitasatosporales</taxon>
        <taxon>Streptomycetaceae</taxon>
        <taxon>Streptomyces</taxon>
    </lineage>
</organism>
<reference evidence="4" key="1">
    <citation type="submission" date="2021-12" db="EMBL/GenBank/DDBJ databases">
        <authorList>
            <person name="Lee J.-H."/>
            <person name="Kim S.-B."/>
        </authorList>
    </citation>
    <scope>NUCLEOTIDE SEQUENCE</scope>
    <source>
        <strain evidence="4">NR30</strain>
    </source>
</reference>
<evidence type="ECO:0008006" key="6">
    <source>
        <dbReference type="Google" id="ProtNLM"/>
    </source>
</evidence>
<sequence>MRPCTPVSLCLAAAALLPAAPPAHAAPGLGACAAPDDRRFPLTTRIHGGPDSYEAGGGYGVWYLDLTNTTTRTCADIHPVVVLVDSRHALTPAQPRLEFYDGTRPQPHPVHFETTDEDELVGAFDDGFPGFTVGPRKTVTVKVRLTLTSEAAPNEVTADAAVVQRRGDDGDWVGQSNDYVFRIHNDASPTPGPTGTGTGTTPPSRAPRLPFADELARTGLGTPGAALAAAAVLVTGGALLLARRQRRRR</sequence>
<keyword evidence="5" id="KW-1185">Reference proteome</keyword>
<feature type="signal peptide" evidence="3">
    <location>
        <begin position="1"/>
        <end position="25"/>
    </location>
</feature>
<accession>A0A9Q3Z3N6</accession>
<keyword evidence="3" id="KW-0732">Signal</keyword>
<dbReference type="RefSeq" id="WP_232646766.1">
    <property type="nucleotide sequence ID" value="NZ_JAJSBI010000001.1"/>
</dbReference>
<evidence type="ECO:0000256" key="3">
    <source>
        <dbReference type="SAM" id="SignalP"/>
    </source>
</evidence>
<feature type="region of interest" description="Disordered" evidence="1">
    <location>
        <begin position="185"/>
        <end position="205"/>
    </location>
</feature>
<proteinExistence type="predicted"/>
<dbReference type="Proteomes" id="UP001108029">
    <property type="component" value="Unassembled WGS sequence"/>
</dbReference>
<gene>
    <name evidence="4" type="ORF">LJ657_00100</name>
</gene>
<keyword evidence="2" id="KW-1133">Transmembrane helix</keyword>
<comment type="caution">
    <text evidence="4">The sequence shown here is derived from an EMBL/GenBank/DDBJ whole genome shotgun (WGS) entry which is preliminary data.</text>
</comment>